<keyword evidence="3" id="KW-1185">Reference proteome</keyword>
<feature type="region of interest" description="Disordered" evidence="1">
    <location>
        <begin position="1937"/>
        <end position="1983"/>
    </location>
</feature>
<dbReference type="InterPro" id="IPR055391">
    <property type="entry name" value="BROMI_N"/>
</dbReference>
<protein>
    <submittedName>
        <fullName evidence="4">GAT domain-containing protein</fullName>
    </submittedName>
</protein>
<dbReference type="Pfam" id="PF23431">
    <property type="entry name" value="BROMI_N"/>
    <property type="match status" value="1"/>
</dbReference>
<feature type="region of interest" description="Disordered" evidence="1">
    <location>
        <begin position="118"/>
        <end position="149"/>
    </location>
</feature>
<organism evidence="3 4">
    <name type="scientific">Macrostomum lignano</name>
    <dbReference type="NCBI Taxonomy" id="282301"/>
    <lineage>
        <taxon>Eukaryota</taxon>
        <taxon>Metazoa</taxon>
        <taxon>Spiralia</taxon>
        <taxon>Lophotrochozoa</taxon>
        <taxon>Platyhelminthes</taxon>
        <taxon>Rhabditophora</taxon>
        <taxon>Macrostomorpha</taxon>
        <taxon>Macrostomida</taxon>
        <taxon>Macrostomidae</taxon>
        <taxon>Macrostomum</taxon>
    </lineage>
</organism>
<dbReference type="Proteomes" id="UP000095280">
    <property type="component" value="Unplaced"/>
</dbReference>
<feature type="region of interest" description="Disordered" evidence="1">
    <location>
        <begin position="1603"/>
        <end position="1636"/>
    </location>
</feature>
<reference evidence="4" key="1">
    <citation type="submission" date="2016-11" db="UniProtKB">
        <authorList>
            <consortium name="WormBaseParasite"/>
        </authorList>
    </citation>
    <scope>IDENTIFICATION</scope>
</reference>
<feature type="compositionally biased region" description="Low complexity" evidence="1">
    <location>
        <begin position="1937"/>
        <end position="1978"/>
    </location>
</feature>
<feature type="region of interest" description="Disordered" evidence="1">
    <location>
        <begin position="1670"/>
        <end position="1694"/>
    </location>
</feature>
<dbReference type="WBParaSite" id="maker-uti_cns_0003582-snap-gene-0.2-mRNA-1">
    <property type="protein sequence ID" value="maker-uti_cns_0003582-snap-gene-0.2-mRNA-1"/>
    <property type="gene ID" value="maker-uti_cns_0003582-snap-gene-0.2"/>
</dbReference>
<dbReference type="PANTHER" id="PTHR13856:SF137">
    <property type="entry name" value="GH05942P"/>
    <property type="match status" value="1"/>
</dbReference>
<feature type="compositionally biased region" description="Basic and acidic residues" evidence="1">
    <location>
        <begin position="1613"/>
        <end position="1629"/>
    </location>
</feature>
<dbReference type="GO" id="GO:0007165">
    <property type="term" value="P:signal transduction"/>
    <property type="evidence" value="ECO:0007669"/>
    <property type="project" value="TreeGrafter"/>
</dbReference>
<feature type="compositionally biased region" description="Polar residues" evidence="1">
    <location>
        <begin position="121"/>
        <end position="143"/>
    </location>
</feature>
<proteinExistence type="predicted"/>
<accession>A0A1I8GY82</accession>
<dbReference type="GO" id="GO:0030276">
    <property type="term" value="F:clathrin binding"/>
    <property type="evidence" value="ECO:0007669"/>
    <property type="project" value="TreeGrafter"/>
</dbReference>
<dbReference type="Gene3D" id="1.20.58.160">
    <property type="match status" value="1"/>
</dbReference>
<feature type="region of interest" description="Disordered" evidence="1">
    <location>
        <begin position="1723"/>
        <end position="1744"/>
    </location>
</feature>
<dbReference type="GO" id="GO:0016020">
    <property type="term" value="C:membrane"/>
    <property type="evidence" value="ECO:0007669"/>
    <property type="project" value="TreeGrafter"/>
</dbReference>
<dbReference type="InterPro" id="IPR038425">
    <property type="entry name" value="GAT_sf"/>
</dbReference>
<feature type="region of interest" description="Disordered" evidence="1">
    <location>
        <begin position="2057"/>
        <end position="2077"/>
    </location>
</feature>
<evidence type="ECO:0000313" key="3">
    <source>
        <dbReference type="Proteomes" id="UP000095280"/>
    </source>
</evidence>
<feature type="compositionally biased region" description="Gly residues" evidence="1">
    <location>
        <begin position="2057"/>
        <end position="2072"/>
    </location>
</feature>
<evidence type="ECO:0000256" key="1">
    <source>
        <dbReference type="SAM" id="MobiDB-lite"/>
    </source>
</evidence>
<name>A0A1I8GY82_9PLAT</name>
<dbReference type="PANTHER" id="PTHR13856">
    <property type="entry name" value="VHS DOMAIN CONTAINING PROTEIN FAMILY"/>
    <property type="match status" value="1"/>
</dbReference>
<dbReference type="SUPFAM" id="SSF89009">
    <property type="entry name" value="GAT-like domain"/>
    <property type="match status" value="1"/>
</dbReference>
<feature type="domain" description="BROMI N-terminal" evidence="2">
    <location>
        <begin position="2140"/>
        <end position="2227"/>
    </location>
</feature>
<feature type="region of interest" description="Disordered" evidence="1">
    <location>
        <begin position="236"/>
        <end position="257"/>
    </location>
</feature>
<evidence type="ECO:0000313" key="4">
    <source>
        <dbReference type="WBParaSite" id="maker-uti_cns_0003582-snap-gene-0.2-mRNA-1"/>
    </source>
</evidence>
<dbReference type="GO" id="GO:0005768">
    <property type="term" value="C:endosome"/>
    <property type="evidence" value="ECO:0007669"/>
    <property type="project" value="TreeGrafter"/>
</dbReference>
<sequence>ECKFSSTQADKARGEAGGVAGPVAARLRPQALPELGFLQYLPSLLPCLPATRPAIRPPFNLCKLIALLPQFVKHAPAELPGPHPADNGRHFSLLQSLMPFQAKLKPESQWLMHMEGEHPNCQPTTASRENCQPENCQPTTASRQLPADNCQPRKLPAGKLPADNCQPTIFRLAVVGWQLSAGSCRLAVVGWQFSWLAIVGWQFSGCQLSTGSCRLAIVGWQFSGWQLGRLRAGSGCQPHRTRPASARDSASRYSDRLDDGGTDNCGALKTFAATLGKGAIIEAVQSLTWYGDEDYRRQCYSGLRVVNCCRWSSAGRQLTMKVCGAPPLWPGRQVSSADALPPSSPVVTFTSRRRLGGSGGDVTVTLMSALAAPYGEVASHLRSESESYLILRSGHRGQRQDGDPPSKVAGQVPVALAHPAFGRQVSEFAVFSEAAPGDVNRRRSGETAVQAGVLAGLHGHPELLGGHLRRPQRVQEQRTAGHASQPVAGFQALGAVRFVTNLMAGVRPAAEVVGVGRWIVAGEGAASGQLPLHPAAAAASLRAQRRQRGGHQAAVDFQAAFQRLTEEIMAGWHAQLNDPCRRPNLHSEVGPADANLVAGLDPVRPRVVQTGLVEKQAAIPVADRAASRRCGAPGSSAVAALSDNSKASRLDGRIGEHRQRQQLLLAGRHPHLSPGGAVVGCVGGLAVQAGQVMLWRQAEADATAAVEASPRRLADPVELVSDGGLGAVWAAALLAVTDVPEEDGARIRAEGVADRLELVASFRSAGIGPVGTEPDGQKLRGNCVRHVPFLQSVAHRHRLPVNLRGVEQPSHHQVVEVGAGKALETRLLAIAQQHLVLASLARFISSDLGGTETMRELLNSSDFQAWTLFSDVVPRQLYNRCATRNDMNAEDQIEEDDELLEEGGIGEFEAEFDEDIMEQQPRQYEIVSNSDRDLIIRAADHGDDFVELTRQLGVKRSTANTTSILTPVENLITCWKAALKRELAADQQNFIAPIAEQHGNQLMATYRRDILYSMVDRTIGCISVDKCTEWFNHAFRWLPPTLRIAPRRTARPVSGGGGRVILRRVIAAVAFALLGGQRMRFIGDSGRRHRVGLWQRARQQLVRVPPMESAADLNVTVAGSSGHDAALRPAGAAASPSCDIALLDHKQRQPPILAIMLNCDLCLSDGSKALARVRSTVDVGDRRRPGRTSSWRLFGMTVRAEPVSTSKRHGLPWSSSSTARPLLDPLCLMLKRGSCCSDGSGSSLCSFEDLHTLRMCPTLPQLWHLASRSLHCCRLWAPPQLAHAPEAAADRIASGRLPGSLLVEFVELFGRSGLLVETQVGNCFSTVRHLRRRFLRCLQCVDSGHERLEVGLFDLQQLCTVHVTAETEDKLVAQSLVQSADAAQIPKNLVSVFSDGGHQRGDLRLVSDFFTDEVFLERLFHRRILRQAGELCQVILDAHRQGDDVVQLAVAQVRRRRDNDGVVLAAAPAMPHQLAQRDARAGLARQQQPAASPVTLLFRSFGPSFIAVRASLVARHSSTLPLTTPALDGVSVSVDDTDRPLPDDDVTPFVSFLPSRCQMRRRRLESPAERQLAAKASSSRLLCPSKIGLFHFANASAAETTAAAASSGSNSGGERDRGSRGEAAPHHGEAGPVLQRGAIPDHLALVVADVVEGDVADLQREVVSGAADDLKPGQAHVPAVGGGTPPPPRSRRLRAAGSCGHQEIIGQAAMKISPSPGDFSHGQFAGGQCHRKSRPGPQAARQSHIIAPDRRPLLVYISPRDKFLAFPSRSSAAALAGNARPGNAGFGDFEGLRIKLEFWSVCLGSTAARLWRELCGAGVRLRCGSDDLRSLSNQLSFQKTCGSVLEPSATATLHGSRMLESSITLYWLSGLRTAQNAKVPLQTPAAAAWGSRGVARASRGSSGQSDGIPAHQVMQPWLLSWPKWRWEEQQWLGRDLSSSHQLSSSSSSHQPAQQQQQQQQQQPPPAQQQQQQPAQQQQRQHNGLAPEHLTKLRADVNVVQKNATVFAEMLAEQEDPAVTPEADAQLLRELAGTNQQMQARMLELIGYLGAVIGGPSGGGSGSGSGGGSGGSDSPGQLLEDLLRLNDQLNDSLRRFDRLRRAWQDLASGGSFNPMFDLAETAAPPASTMQAATDKLEGEALSSCLRQLVVNCEPLLREASGQEQVDEILQHLEENDENFHKYELVKALRQRLNQVIEPLIDEEEQMLSVSRPRVDESGDVIDSITERIFNSD</sequence>
<evidence type="ECO:0000259" key="2">
    <source>
        <dbReference type="Pfam" id="PF23431"/>
    </source>
</evidence>